<evidence type="ECO:0000313" key="3">
    <source>
        <dbReference type="EMBL" id="SBT25172.1"/>
    </source>
</evidence>
<dbReference type="InterPro" id="IPR009739">
    <property type="entry name" value="LprI-like_N"/>
</dbReference>
<evidence type="ECO:0000313" key="4">
    <source>
        <dbReference type="EMBL" id="SOE47480.1"/>
    </source>
</evidence>
<dbReference type="EMBL" id="FLRC01000015">
    <property type="protein sequence ID" value="SBT25172.1"/>
    <property type="molecule type" value="Genomic_DNA"/>
</dbReference>
<feature type="domain" description="Lysozyme inhibitor LprI-like N-terminal" evidence="2">
    <location>
        <begin position="39"/>
        <end position="128"/>
    </location>
</feature>
<dbReference type="PROSITE" id="PS51257">
    <property type="entry name" value="PROKAR_LIPOPROTEIN"/>
    <property type="match status" value="1"/>
</dbReference>
<evidence type="ECO:0000313" key="5">
    <source>
        <dbReference type="Proteomes" id="UP000078558"/>
    </source>
</evidence>
<dbReference type="AlphaFoldDB" id="A0A1C3K0Y6"/>
<name>A0A1C3K0Y6_9BURK</name>
<keyword evidence="5" id="KW-1185">Reference proteome</keyword>
<sequence>MKHAALASAMAWLALAGGMACAAQPDSPGCADGVDDSLVAAQQCASLDQETQHARLSGAHQALQARLSREEVEGLAAAQAQWQSYQTSHCALVVAIAGRDNPAWRISWAEVADLTCRAELAQARALQLEDLLAIAQRLDARQASREPATAPATNAGPGR</sequence>
<dbReference type="KEGG" id="odi:ODI_R0864"/>
<evidence type="ECO:0000256" key="1">
    <source>
        <dbReference type="SAM" id="SignalP"/>
    </source>
</evidence>
<keyword evidence="1" id="KW-0732">Signal</keyword>
<dbReference type="STRING" id="1851544.ODI_00271"/>
<feature type="signal peptide" evidence="1">
    <location>
        <begin position="1"/>
        <end position="22"/>
    </location>
</feature>
<feature type="chain" id="PRO_5015062522" description="Lysozyme inhibitor LprI-like N-terminal domain-containing protein" evidence="1">
    <location>
        <begin position="23"/>
        <end position="159"/>
    </location>
</feature>
<dbReference type="Gene3D" id="1.20.1270.180">
    <property type="match status" value="1"/>
</dbReference>
<gene>
    <name evidence="3" type="ORF">ODI_00271</name>
    <name evidence="4" type="ORF">ODI_R0864</name>
</gene>
<dbReference type="OrthoDB" id="8641765at2"/>
<proteinExistence type="predicted"/>
<protein>
    <recommendedName>
        <fullName evidence="2">Lysozyme inhibitor LprI-like N-terminal domain-containing protein</fullName>
    </recommendedName>
</protein>
<dbReference type="RefSeq" id="WP_067752652.1">
    <property type="nucleotide sequence ID" value="NZ_LT907988.1"/>
</dbReference>
<evidence type="ECO:0000259" key="2">
    <source>
        <dbReference type="Pfam" id="PF07007"/>
    </source>
</evidence>
<dbReference type="Proteomes" id="UP000078558">
    <property type="component" value="Chromosome I"/>
</dbReference>
<organism evidence="3 5">
    <name type="scientific">Orrella dioscoreae</name>
    <dbReference type="NCBI Taxonomy" id="1851544"/>
    <lineage>
        <taxon>Bacteria</taxon>
        <taxon>Pseudomonadati</taxon>
        <taxon>Pseudomonadota</taxon>
        <taxon>Betaproteobacteria</taxon>
        <taxon>Burkholderiales</taxon>
        <taxon>Alcaligenaceae</taxon>
        <taxon>Orrella</taxon>
    </lineage>
</organism>
<reference evidence="4 5" key="2">
    <citation type="submission" date="2017-08" db="EMBL/GenBank/DDBJ databases">
        <authorList>
            <person name="de Groot N.N."/>
        </authorList>
    </citation>
    <scope>NUCLEOTIDE SEQUENCE [LARGE SCALE GENOMIC DNA]</scope>
    <source>
        <strain evidence="4">Orrdi1</strain>
    </source>
</reference>
<reference evidence="3 5" key="1">
    <citation type="submission" date="2016-06" db="EMBL/GenBank/DDBJ databases">
        <authorList>
            <person name="Kjaerup R.B."/>
            <person name="Dalgaard T.S."/>
            <person name="Juul-Madsen H.R."/>
        </authorList>
    </citation>
    <scope>NUCLEOTIDE SEQUENCE [LARGE SCALE GENOMIC DNA]</scope>
    <source>
        <strain evidence="3">Orrdi1</strain>
    </source>
</reference>
<accession>A0A1C3K0Y6</accession>
<dbReference type="EMBL" id="LT907988">
    <property type="protein sequence ID" value="SOE47480.1"/>
    <property type="molecule type" value="Genomic_DNA"/>
</dbReference>
<dbReference type="Pfam" id="PF07007">
    <property type="entry name" value="LprI"/>
    <property type="match status" value="1"/>
</dbReference>